<organism evidence="2">
    <name type="scientific">Brachypodium distachyon</name>
    <name type="common">Purple false brome</name>
    <name type="synonym">Trachynia distachya</name>
    <dbReference type="NCBI Taxonomy" id="15368"/>
    <lineage>
        <taxon>Eukaryota</taxon>
        <taxon>Viridiplantae</taxon>
        <taxon>Streptophyta</taxon>
        <taxon>Embryophyta</taxon>
        <taxon>Tracheophyta</taxon>
        <taxon>Spermatophyta</taxon>
        <taxon>Magnoliopsida</taxon>
        <taxon>Liliopsida</taxon>
        <taxon>Poales</taxon>
        <taxon>Poaceae</taxon>
        <taxon>BOP clade</taxon>
        <taxon>Pooideae</taxon>
        <taxon>Stipodae</taxon>
        <taxon>Brachypodieae</taxon>
        <taxon>Brachypodium</taxon>
    </lineage>
</organism>
<dbReference type="Proteomes" id="UP000008810">
    <property type="component" value="Chromosome 2"/>
</dbReference>
<feature type="compositionally biased region" description="Pro residues" evidence="1">
    <location>
        <begin position="64"/>
        <end position="80"/>
    </location>
</feature>
<dbReference type="Gramene" id="PNT72398">
    <property type="protein sequence ID" value="PNT72398"/>
    <property type="gene ID" value="BRADI_2g43705v3"/>
</dbReference>
<dbReference type="EMBL" id="CM000881">
    <property type="protein sequence ID" value="PNT72398.1"/>
    <property type="molecule type" value="Genomic_DNA"/>
</dbReference>
<dbReference type="AlphaFoldDB" id="A0A2K2DDN7"/>
<dbReference type="EnsemblPlants" id="PNT72399">
    <property type="protein sequence ID" value="PNT72399"/>
    <property type="gene ID" value="BRADI_2g43705v3"/>
</dbReference>
<dbReference type="Gramene" id="PNT72399">
    <property type="protein sequence ID" value="PNT72399"/>
    <property type="gene ID" value="BRADI_2g43705v3"/>
</dbReference>
<gene>
    <name evidence="2" type="ORF">BRADI_2g43705v3</name>
</gene>
<evidence type="ECO:0000313" key="3">
    <source>
        <dbReference type="EnsemblPlants" id="PNT72398"/>
    </source>
</evidence>
<reference evidence="3" key="3">
    <citation type="submission" date="2018-08" db="UniProtKB">
        <authorList>
            <consortium name="EnsemblPlants"/>
        </authorList>
    </citation>
    <scope>IDENTIFICATION</scope>
    <source>
        <strain evidence="3">cv. Bd21</strain>
    </source>
</reference>
<sequence length="170" mass="18380">TFLHLCLHTSPAAPSSTIVHLRVEHLWPAPSAPPPVPLPLLSAKPPLPRALLPQTSASVQRPVAAPPHPQRLPLPLPRQPPATAIPGVAAHYPIPSPSSRPRSRGKLLQLRSVQGPPAGGYSSRARRGSCRMGKEMTGGRLRAWQFDGWGIPTSMLYMRDPDLNMGHGWI</sequence>
<reference evidence="2" key="2">
    <citation type="submission" date="2017-06" db="EMBL/GenBank/DDBJ databases">
        <title>WGS assembly of Brachypodium distachyon.</title>
        <authorList>
            <consortium name="The International Brachypodium Initiative"/>
            <person name="Lucas S."/>
            <person name="Harmon-Smith M."/>
            <person name="Lail K."/>
            <person name="Tice H."/>
            <person name="Grimwood J."/>
            <person name="Bruce D."/>
            <person name="Barry K."/>
            <person name="Shu S."/>
            <person name="Lindquist E."/>
            <person name="Wang M."/>
            <person name="Pitluck S."/>
            <person name="Vogel J.P."/>
            <person name="Garvin D.F."/>
            <person name="Mockler T.C."/>
            <person name="Schmutz J."/>
            <person name="Rokhsar D."/>
            <person name="Bevan M.W."/>
        </authorList>
    </citation>
    <scope>NUCLEOTIDE SEQUENCE</scope>
    <source>
        <strain evidence="2">Bd21</strain>
    </source>
</reference>
<reference evidence="2 3" key="1">
    <citation type="journal article" date="2010" name="Nature">
        <title>Genome sequencing and analysis of the model grass Brachypodium distachyon.</title>
        <authorList>
            <consortium name="International Brachypodium Initiative"/>
        </authorList>
    </citation>
    <scope>NUCLEOTIDE SEQUENCE [LARGE SCALE GENOMIC DNA]</scope>
    <source>
        <strain evidence="2 3">Bd21</strain>
    </source>
</reference>
<evidence type="ECO:0000256" key="1">
    <source>
        <dbReference type="SAM" id="MobiDB-lite"/>
    </source>
</evidence>
<keyword evidence="4" id="KW-1185">Reference proteome</keyword>
<dbReference type="InParanoid" id="A0A2K2DDN7"/>
<evidence type="ECO:0000313" key="2">
    <source>
        <dbReference type="EMBL" id="PNT72398.1"/>
    </source>
</evidence>
<feature type="region of interest" description="Disordered" evidence="1">
    <location>
        <begin position="57"/>
        <end position="134"/>
    </location>
</feature>
<evidence type="ECO:0000313" key="4">
    <source>
        <dbReference type="Proteomes" id="UP000008810"/>
    </source>
</evidence>
<name>A0A2K2DDN7_BRADI</name>
<feature type="non-terminal residue" evidence="2">
    <location>
        <position position="1"/>
    </location>
</feature>
<proteinExistence type="predicted"/>
<protein>
    <submittedName>
        <fullName evidence="2 3">Uncharacterized protein</fullName>
    </submittedName>
</protein>
<dbReference type="EnsemblPlants" id="PNT72398">
    <property type="protein sequence ID" value="PNT72398"/>
    <property type="gene ID" value="BRADI_2g43705v3"/>
</dbReference>
<dbReference type="EMBL" id="CM000881">
    <property type="protein sequence ID" value="PNT72399.1"/>
    <property type="molecule type" value="Genomic_DNA"/>
</dbReference>
<accession>A0A2K2DDN7</accession>